<dbReference type="PANTHER" id="PTHR45947">
    <property type="entry name" value="SULFOQUINOVOSYL TRANSFERASE SQD2"/>
    <property type="match status" value="1"/>
</dbReference>
<evidence type="ECO:0000256" key="3">
    <source>
        <dbReference type="ARBA" id="ARBA00022679"/>
    </source>
</evidence>
<gene>
    <name evidence="6" type="ORF">GCM10023216_28860</name>
</gene>
<keyword evidence="3" id="KW-0808">Transferase</keyword>
<accession>A0ABP8YQ75</accession>
<evidence type="ECO:0000313" key="7">
    <source>
        <dbReference type="Proteomes" id="UP001500956"/>
    </source>
</evidence>
<dbReference type="EMBL" id="BAABID010000017">
    <property type="protein sequence ID" value="GAA4734435.1"/>
    <property type="molecule type" value="Genomic_DNA"/>
</dbReference>
<dbReference type="RefSeq" id="WP_216648451.1">
    <property type="nucleotide sequence ID" value="NZ_BAABID010000017.1"/>
</dbReference>
<name>A0ABP8YQ75_9MICO</name>
<evidence type="ECO:0000256" key="2">
    <source>
        <dbReference type="ARBA" id="ARBA00022676"/>
    </source>
</evidence>
<dbReference type="InterPro" id="IPR028098">
    <property type="entry name" value="Glyco_trans_4-like_N"/>
</dbReference>
<evidence type="ECO:0000256" key="1">
    <source>
        <dbReference type="ARBA" id="ARBA00021292"/>
    </source>
</evidence>
<sequence length="382" mass="41063">MPRTLVVTNDFPPRQGGIETFVHAMTSRFDPDDVVVYTSSTPGQDASDRALPHRVVRARTRMLLPTPARTRDVVRLATEHRCEAVWFGAAAPLGLMAPALRRRTGVRRIVATTHGHELWWARVPGTRAALRRIGRHVDHLTYLSDRTVGTLADAVGPDAAARAVRLSPGVDPSSFTGTDPAGGRAVRERYGIPADAPVVLCAARIVARKGQDTLVRAMPAVLREVPEARLLVVGDGPYAEQVRRLVAEHDVAHRVVLAGGHPHAAMPAFYGAADVFAGPSRTRRGGLEVEGLGIVYLEAQAAGLPVVVGDSGGAPDAVRDGVTGYVVDGTDPADVARRLVTLLGDEPLRRRMGAAGPGFVTESWTWDERFEILRRLLTADDT</sequence>
<dbReference type="Pfam" id="PF13439">
    <property type="entry name" value="Glyco_transf_4"/>
    <property type="match status" value="1"/>
</dbReference>
<feature type="domain" description="Glycosyl transferase family 1" evidence="4">
    <location>
        <begin position="187"/>
        <end position="356"/>
    </location>
</feature>
<dbReference type="CDD" id="cd03801">
    <property type="entry name" value="GT4_PimA-like"/>
    <property type="match status" value="1"/>
</dbReference>
<evidence type="ECO:0000259" key="5">
    <source>
        <dbReference type="Pfam" id="PF13439"/>
    </source>
</evidence>
<dbReference type="Proteomes" id="UP001500956">
    <property type="component" value="Unassembled WGS sequence"/>
</dbReference>
<reference evidence="7" key="1">
    <citation type="journal article" date="2019" name="Int. J. Syst. Evol. Microbiol.">
        <title>The Global Catalogue of Microorganisms (GCM) 10K type strain sequencing project: providing services to taxonomists for standard genome sequencing and annotation.</title>
        <authorList>
            <consortium name="The Broad Institute Genomics Platform"/>
            <consortium name="The Broad Institute Genome Sequencing Center for Infectious Disease"/>
            <person name="Wu L."/>
            <person name="Ma J."/>
        </authorList>
    </citation>
    <scope>NUCLEOTIDE SEQUENCE [LARGE SCALE GENOMIC DNA]</scope>
    <source>
        <strain evidence="7">JCM 18063</strain>
    </source>
</reference>
<organism evidence="6 7">
    <name type="scientific">Isoptericola chiayiensis</name>
    <dbReference type="NCBI Taxonomy" id="579446"/>
    <lineage>
        <taxon>Bacteria</taxon>
        <taxon>Bacillati</taxon>
        <taxon>Actinomycetota</taxon>
        <taxon>Actinomycetes</taxon>
        <taxon>Micrococcales</taxon>
        <taxon>Promicromonosporaceae</taxon>
        <taxon>Isoptericola</taxon>
    </lineage>
</organism>
<feature type="domain" description="Glycosyltransferase subfamily 4-like N-terminal" evidence="5">
    <location>
        <begin position="16"/>
        <end position="173"/>
    </location>
</feature>
<evidence type="ECO:0000313" key="6">
    <source>
        <dbReference type="EMBL" id="GAA4734435.1"/>
    </source>
</evidence>
<comment type="caution">
    <text evidence="6">The sequence shown here is derived from an EMBL/GenBank/DDBJ whole genome shotgun (WGS) entry which is preliminary data.</text>
</comment>
<keyword evidence="7" id="KW-1185">Reference proteome</keyword>
<dbReference type="InterPro" id="IPR001296">
    <property type="entry name" value="Glyco_trans_1"/>
</dbReference>
<dbReference type="PANTHER" id="PTHR45947:SF3">
    <property type="entry name" value="SULFOQUINOVOSYL TRANSFERASE SQD2"/>
    <property type="match status" value="1"/>
</dbReference>
<protein>
    <recommendedName>
        <fullName evidence="1">D-inositol 3-phosphate glycosyltransferase</fullName>
    </recommendedName>
</protein>
<keyword evidence="2" id="KW-0328">Glycosyltransferase</keyword>
<dbReference type="InterPro" id="IPR050194">
    <property type="entry name" value="Glycosyltransferase_grp1"/>
</dbReference>
<evidence type="ECO:0000259" key="4">
    <source>
        <dbReference type="Pfam" id="PF00534"/>
    </source>
</evidence>
<proteinExistence type="predicted"/>
<dbReference type="Pfam" id="PF00534">
    <property type="entry name" value="Glycos_transf_1"/>
    <property type="match status" value="1"/>
</dbReference>